<evidence type="ECO:0000313" key="15">
    <source>
        <dbReference type="Proteomes" id="UP000597138"/>
    </source>
</evidence>
<feature type="domain" description="Trimeric autotransporter adhesin YadA-like C-terminal membrane anchor" evidence="11">
    <location>
        <begin position="316"/>
        <end position="374"/>
    </location>
</feature>
<comment type="caution">
    <text evidence="14">The sequence shown here is derived from an EMBL/GenBank/DDBJ whole genome shotgun (WGS) entry which is preliminary data.</text>
</comment>
<dbReference type="Pfam" id="PF05658">
    <property type="entry name" value="YadA_head"/>
    <property type="match status" value="3"/>
</dbReference>
<feature type="domain" description="Trimeric autotransporter adhesin YadA-like head" evidence="12">
    <location>
        <begin position="182"/>
        <end position="208"/>
    </location>
</feature>
<evidence type="ECO:0000256" key="8">
    <source>
        <dbReference type="ARBA" id="ARBA00022927"/>
    </source>
</evidence>
<keyword evidence="10" id="KW-0998">Cell outer membrane</keyword>
<dbReference type="InterPro" id="IPR045584">
    <property type="entry name" value="Pilin-like"/>
</dbReference>
<protein>
    <recommendedName>
        <fullName evidence="16">Adhesin</fullName>
    </recommendedName>
</protein>
<evidence type="ECO:0000259" key="12">
    <source>
        <dbReference type="Pfam" id="PF05658"/>
    </source>
</evidence>
<sequence>MSSIAGGKGIKYFHANMDEDMPDSEATGKNSVAIGGNARAVADNSVAIGNNSVADQANTVSFGTAGGTDNLRLVHVADGIANDDAATVGQLKQTGLIGPDGKTRTAVTYDVKADGTADYSSISLNNGTAGTVVHNVADGVQATDAVNVRQLDQVSDVINNLSLQSSPMFAADGDRALEAATASGTHAVASGANAKATGANAVATGANSIASGNGATAIGAGSQATADNSVALGQNSVADRANTVSVGTAGGERQVTNVAEGTQGTDAVNVNQLNDAKSQANSYTDLRVNKLQGAITDVQRKAYSGVAAATALSMIPDVDKDKVIAVGVGGAGYQGYGASALGVNLRITQNVKMKAGAGLSGAGNVYGAGAAYQW</sequence>
<evidence type="ECO:0000256" key="4">
    <source>
        <dbReference type="ARBA" id="ARBA00022448"/>
    </source>
</evidence>
<dbReference type="Proteomes" id="UP000597138">
    <property type="component" value="Unassembled WGS sequence"/>
</dbReference>
<gene>
    <name evidence="14" type="ORF">GCM10010985_51470</name>
</gene>
<proteinExistence type="inferred from homology"/>
<comment type="subcellular location">
    <subcellularLocation>
        <location evidence="2">Cell outer membrane</location>
    </subcellularLocation>
    <subcellularLocation>
        <location evidence="1">Cell surface</location>
    </subcellularLocation>
</comment>
<evidence type="ECO:0000256" key="2">
    <source>
        <dbReference type="ARBA" id="ARBA00004442"/>
    </source>
</evidence>
<keyword evidence="8" id="KW-0653">Protein transport</keyword>
<feature type="domain" description="Trimeric autotransporter adhesin YadA-like stalk" evidence="13">
    <location>
        <begin position="72"/>
        <end position="94"/>
    </location>
</feature>
<dbReference type="Gene3D" id="3.30.1300.30">
    <property type="entry name" value="GSPII I/J protein-like"/>
    <property type="match status" value="1"/>
</dbReference>
<keyword evidence="15" id="KW-1185">Reference proteome</keyword>
<evidence type="ECO:0000313" key="14">
    <source>
        <dbReference type="EMBL" id="GGD90546.1"/>
    </source>
</evidence>
<evidence type="ECO:0000259" key="13">
    <source>
        <dbReference type="Pfam" id="PF05662"/>
    </source>
</evidence>
<accession>A0ABQ1S5U4</accession>
<evidence type="ECO:0000259" key="11">
    <source>
        <dbReference type="Pfam" id="PF03895"/>
    </source>
</evidence>
<evidence type="ECO:0008006" key="16">
    <source>
        <dbReference type="Google" id="ProtNLM"/>
    </source>
</evidence>
<keyword evidence="4" id="KW-0813">Transport</keyword>
<name>A0ABQ1S5U4_9BURK</name>
<dbReference type="EMBL" id="BMEG01000011">
    <property type="protein sequence ID" value="GGD90546.1"/>
    <property type="molecule type" value="Genomic_DNA"/>
</dbReference>
<evidence type="ECO:0000256" key="10">
    <source>
        <dbReference type="ARBA" id="ARBA00023237"/>
    </source>
</evidence>
<evidence type="ECO:0000256" key="1">
    <source>
        <dbReference type="ARBA" id="ARBA00004241"/>
    </source>
</evidence>
<dbReference type="SUPFAM" id="SSF54523">
    <property type="entry name" value="Pili subunits"/>
    <property type="match status" value="1"/>
</dbReference>
<dbReference type="InterPro" id="IPR008635">
    <property type="entry name" value="Coiled_stalk_dom"/>
</dbReference>
<feature type="domain" description="Trimeric autotransporter adhesin YadA-like head" evidence="12">
    <location>
        <begin position="210"/>
        <end position="236"/>
    </location>
</feature>
<dbReference type="InterPro" id="IPR011049">
    <property type="entry name" value="Serralysin-like_metalloprot_C"/>
</dbReference>
<comment type="similarity">
    <text evidence="3">Belongs to the autotransporter-2 (AT-2) (TC 1.B.40) family.</text>
</comment>
<feature type="domain" description="Trimeric autotransporter adhesin YadA-like head" evidence="12">
    <location>
        <begin position="26"/>
        <end position="52"/>
    </location>
</feature>
<evidence type="ECO:0000256" key="6">
    <source>
        <dbReference type="ARBA" id="ARBA00022692"/>
    </source>
</evidence>
<dbReference type="Pfam" id="PF05662">
    <property type="entry name" value="YadA_stalk"/>
    <property type="match status" value="3"/>
</dbReference>
<reference evidence="15" key="1">
    <citation type="journal article" date="2019" name="Int. J. Syst. Evol. Microbiol.">
        <title>The Global Catalogue of Microorganisms (GCM) 10K type strain sequencing project: providing services to taxonomists for standard genome sequencing and annotation.</title>
        <authorList>
            <consortium name="The Broad Institute Genomics Platform"/>
            <consortium name="The Broad Institute Genome Sequencing Center for Infectious Disease"/>
            <person name="Wu L."/>
            <person name="Ma J."/>
        </authorList>
    </citation>
    <scope>NUCLEOTIDE SEQUENCE [LARGE SCALE GENOMIC DNA]</scope>
    <source>
        <strain evidence="15">CGMCC 1.11013</strain>
    </source>
</reference>
<evidence type="ECO:0000256" key="9">
    <source>
        <dbReference type="ARBA" id="ARBA00023136"/>
    </source>
</evidence>
<keyword evidence="7" id="KW-0732">Signal</keyword>
<evidence type="ECO:0000256" key="5">
    <source>
        <dbReference type="ARBA" id="ARBA00022452"/>
    </source>
</evidence>
<dbReference type="Gene3D" id="6.10.250.2040">
    <property type="match status" value="1"/>
</dbReference>
<keyword evidence="5" id="KW-1134">Transmembrane beta strand</keyword>
<organism evidence="14 15">
    <name type="scientific">Caballeronia grimmiae</name>
    <dbReference type="NCBI Taxonomy" id="1071679"/>
    <lineage>
        <taxon>Bacteria</taxon>
        <taxon>Pseudomonadati</taxon>
        <taxon>Pseudomonadota</taxon>
        <taxon>Betaproteobacteria</taxon>
        <taxon>Burkholderiales</taxon>
        <taxon>Burkholderiaceae</taxon>
        <taxon>Caballeronia</taxon>
    </lineage>
</organism>
<dbReference type="Gene3D" id="2.60.40.4050">
    <property type="match status" value="1"/>
</dbReference>
<dbReference type="Gene3D" id="2.150.10.10">
    <property type="entry name" value="Serralysin-like metalloprotease, C-terminal"/>
    <property type="match status" value="1"/>
</dbReference>
<dbReference type="InterPro" id="IPR005594">
    <property type="entry name" value="YadA_C"/>
</dbReference>
<feature type="domain" description="Trimeric autotransporter adhesin YadA-like stalk" evidence="13">
    <location>
        <begin position="133"/>
        <end position="160"/>
    </location>
</feature>
<keyword evidence="9" id="KW-0472">Membrane</keyword>
<dbReference type="InterPro" id="IPR008640">
    <property type="entry name" value="Adhesin_Head_dom"/>
</dbReference>
<evidence type="ECO:0000256" key="3">
    <source>
        <dbReference type="ARBA" id="ARBA00005848"/>
    </source>
</evidence>
<keyword evidence="6" id="KW-0812">Transmembrane</keyword>
<evidence type="ECO:0000256" key="7">
    <source>
        <dbReference type="ARBA" id="ARBA00022729"/>
    </source>
</evidence>
<feature type="domain" description="Trimeric autotransporter adhesin YadA-like stalk" evidence="13">
    <location>
        <begin position="254"/>
        <end position="293"/>
    </location>
</feature>
<dbReference type="SUPFAM" id="SSF101967">
    <property type="entry name" value="Adhesin YadA, collagen-binding domain"/>
    <property type="match status" value="3"/>
</dbReference>
<dbReference type="Pfam" id="PF03895">
    <property type="entry name" value="YadA_anchor"/>
    <property type="match status" value="1"/>
</dbReference>